<evidence type="ECO:0000313" key="1">
    <source>
        <dbReference type="EMBL" id="ELZ28252.1"/>
    </source>
</evidence>
<dbReference type="InterPro" id="IPR013785">
    <property type="entry name" value="Aldolase_TIM"/>
</dbReference>
<sequence>DVPVLCEGGIRERETCAALLGGGADGEPACDLVGMGRPFYAEPRLGARLLRTGDERHGVRALCESCNNCTVPQVTGAPGICRTPSVVRERARLETEGVYRREAADGE</sequence>
<proteinExistence type="predicted"/>
<dbReference type="Gene3D" id="3.20.20.70">
    <property type="entry name" value="Aldolase class I"/>
    <property type="match status" value="1"/>
</dbReference>
<reference evidence="1 2" key="1">
    <citation type="journal article" date="2014" name="PLoS Genet.">
        <title>Phylogenetically driven sequencing of extremely halophilic archaea reveals strategies for static and dynamic osmo-response.</title>
        <authorList>
            <person name="Becker E.A."/>
            <person name="Seitzer P.M."/>
            <person name="Tritt A."/>
            <person name="Larsen D."/>
            <person name="Krusor M."/>
            <person name="Yao A.I."/>
            <person name="Wu D."/>
            <person name="Madern D."/>
            <person name="Eisen J.A."/>
            <person name="Darling A.E."/>
            <person name="Facciotti M.T."/>
        </authorList>
    </citation>
    <scope>NUCLEOTIDE SEQUENCE [LARGE SCALE GENOMIC DNA]</scope>
    <source>
        <strain evidence="1 2">2-9-1</strain>
    </source>
</reference>
<keyword evidence="2" id="KW-1185">Reference proteome</keyword>
<dbReference type="SUPFAM" id="SSF51395">
    <property type="entry name" value="FMN-linked oxidoreductases"/>
    <property type="match status" value="1"/>
</dbReference>
<dbReference type="PATRIC" id="fig|797114.5.peg.1140"/>
<protein>
    <submittedName>
        <fullName evidence="1">NADH:flavin oxidoreductase</fullName>
    </submittedName>
</protein>
<accession>M0D0N1</accession>
<dbReference type="Proteomes" id="UP000011626">
    <property type="component" value="Unassembled WGS sequence"/>
</dbReference>
<feature type="non-terminal residue" evidence="1">
    <location>
        <position position="1"/>
    </location>
</feature>
<name>M0D0N1_9EURY</name>
<comment type="caution">
    <text evidence="1">The sequence shown here is derived from an EMBL/GenBank/DDBJ whole genome shotgun (WGS) entry which is preliminary data.</text>
</comment>
<dbReference type="EMBL" id="AOIU01000011">
    <property type="protein sequence ID" value="ELZ28252.1"/>
    <property type="molecule type" value="Genomic_DNA"/>
</dbReference>
<gene>
    <name evidence="1" type="ORF">C475_05585</name>
</gene>
<dbReference type="eggNOG" id="arCOG00615">
    <property type="taxonomic scope" value="Archaea"/>
</dbReference>
<dbReference type="AlphaFoldDB" id="M0D0N1"/>
<evidence type="ECO:0000313" key="2">
    <source>
        <dbReference type="Proteomes" id="UP000011626"/>
    </source>
</evidence>
<organism evidence="1 2">
    <name type="scientific">Halosimplex carlsbadense 2-9-1</name>
    <dbReference type="NCBI Taxonomy" id="797114"/>
    <lineage>
        <taxon>Archaea</taxon>
        <taxon>Methanobacteriati</taxon>
        <taxon>Methanobacteriota</taxon>
        <taxon>Stenosarchaea group</taxon>
        <taxon>Halobacteria</taxon>
        <taxon>Halobacteriales</taxon>
        <taxon>Haloarculaceae</taxon>
        <taxon>Halosimplex</taxon>
    </lineage>
</organism>
<dbReference type="STRING" id="797114.C475_05585"/>